<dbReference type="InterPro" id="IPR019800">
    <property type="entry name" value="Glyco_hydro_3_AS"/>
</dbReference>
<evidence type="ECO:0000313" key="9">
    <source>
        <dbReference type="Proteomes" id="UP001595898"/>
    </source>
</evidence>
<evidence type="ECO:0000256" key="1">
    <source>
        <dbReference type="ARBA" id="ARBA00000448"/>
    </source>
</evidence>
<feature type="domain" description="Fibronectin type III-like" evidence="7">
    <location>
        <begin position="667"/>
        <end position="736"/>
    </location>
</feature>
<dbReference type="GO" id="GO:0008422">
    <property type="term" value="F:beta-glucosidase activity"/>
    <property type="evidence" value="ECO:0007669"/>
    <property type="project" value="UniProtKB-EC"/>
</dbReference>
<dbReference type="PANTHER" id="PTHR30620">
    <property type="entry name" value="PERIPLASMIC BETA-GLUCOSIDASE-RELATED"/>
    <property type="match status" value="1"/>
</dbReference>
<dbReference type="InterPro" id="IPR036962">
    <property type="entry name" value="Glyco_hydro_3_N_sf"/>
</dbReference>
<dbReference type="EC" id="3.2.1.21" evidence="3"/>
<dbReference type="Proteomes" id="UP001595898">
    <property type="component" value="Unassembled WGS sequence"/>
</dbReference>
<dbReference type="SUPFAM" id="SSF51445">
    <property type="entry name" value="(Trans)glycosidases"/>
    <property type="match status" value="1"/>
</dbReference>
<dbReference type="InterPro" id="IPR036881">
    <property type="entry name" value="Glyco_hydro_3_C_sf"/>
</dbReference>
<sequence>MTSLEGGEPYLDPSLSIDERVADLLDRMTLEEKIGQLAGSYVGTLGEGPHGVDDVIDEIDEYHVGAVAPFGWGGSPNESLADAVDAARQLQTHAVEETRLGIPLLFAADAIHGHAYLKESTVFPNNLGAAATWSPGLVERTAEITAAEMRATGAAQNYSPTCDVARDPRWGRTGETYGESPYLVGTLAASEVRGYQGEDPDESSVLGTAKHFPAYGDPTRGEDAAPVDVSSHTLRNVFLPPFETALEEGVGAVMPCYNSIDGEPAHGSRRFLTDLLREELGFDGIVVSDWNGIGQLHEEHRTAGTPIEAVRQTREAGLDIGSVAGGEHARHVRDLIERGDLSKQLIEASAERVLRAKFALGLFEEPYPNPAAEDVLGAPEHLDVAREAVRKSLTLLQNDGDVLPLDDDVDEVFVTGPNADEIVHQNGGWSCNADAGVPGTTIREGIVDAVADETVVTHEPGSGITTPVDIDAAAERAAEADVAVVALGEDWYLHEFGPAAETDGATGEFPTRNELSLPDAQRDLVDAVAETGTPVVAVLVTGRPLAIEWLSETVPAILMAYYPGRVGGEVIGETLFGEAEPGGRLPISIPRSAATLPTYFNHRPHPHPIGADEHPPSYDPLFEFGHGLSYTTVEYESIDLSGDAISPDEDLTVRVTLANTGDRRGSEVVQVFGRDEFSSVVTPVRELWAFERVELAPGERVTVELRISADRIGLFERSRDGRVDAGNLRLFVGGRTFDLDVGPSDR</sequence>
<evidence type="ECO:0000313" key="8">
    <source>
        <dbReference type="EMBL" id="MFC4541461.1"/>
    </source>
</evidence>
<dbReference type="InterPro" id="IPR002772">
    <property type="entry name" value="Glyco_hydro_3_C"/>
</dbReference>
<dbReference type="SMART" id="SM01217">
    <property type="entry name" value="Fn3_like"/>
    <property type="match status" value="1"/>
</dbReference>
<dbReference type="Gene3D" id="2.60.40.10">
    <property type="entry name" value="Immunoglobulins"/>
    <property type="match status" value="1"/>
</dbReference>
<dbReference type="AlphaFoldDB" id="A0ABD5PLI8"/>
<gene>
    <name evidence="8" type="ORF">ACFO5R_05915</name>
</gene>
<dbReference type="EMBL" id="JBHSFA010000002">
    <property type="protein sequence ID" value="MFC4541461.1"/>
    <property type="molecule type" value="Genomic_DNA"/>
</dbReference>
<keyword evidence="5 8" id="KW-0378">Hydrolase</keyword>
<dbReference type="InterPro" id="IPR051915">
    <property type="entry name" value="Cellulose_Degrad_GH3"/>
</dbReference>
<evidence type="ECO:0000256" key="2">
    <source>
        <dbReference type="ARBA" id="ARBA00005336"/>
    </source>
</evidence>
<dbReference type="Pfam" id="PF00933">
    <property type="entry name" value="Glyco_hydro_3"/>
    <property type="match status" value="1"/>
</dbReference>
<keyword evidence="9" id="KW-1185">Reference proteome</keyword>
<dbReference type="InterPro" id="IPR013783">
    <property type="entry name" value="Ig-like_fold"/>
</dbReference>
<evidence type="ECO:0000256" key="4">
    <source>
        <dbReference type="ARBA" id="ARBA00022729"/>
    </source>
</evidence>
<dbReference type="InterPro" id="IPR001764">
    <property type="entry name" value="Glyco_hydro_3_N"/>
</dbReference>
<evidence type="ECO:0000256" key="3">
    <source>
        <dbReference type="ARBA" id="ARBA00012744"/>
    </source>
</evidence>
<proteinExistence type="inferred from homology"/>
<dbReference type="PRINTS" id="PR00133">
    <property type="entry name" value="GLHYDRLASE3"/>
</dbReference>
<dbReference type="RefSeq" id="WP_250139589.1">
    <property type="nucleotide sequence ID" value="NZ_JALIQP010000001.1"/>
</dbReference>
<protein>
    <recommendedName>
        <fullName evidence="3">beta-glucosidase</fullName>
        <ecNumber evidence="3">3.2.1.21</ecNumber>
    </recommendedName>
</protein>
<dbReference type="PANTHER" id="PTHR30620:SF16">
    <property type="entry name" value="LYSOSOMAL BETA GLUCOSIDASE"/>
    <property type="match status" value="1"/>
</dbReference>
<dbReference type="InterPro" id="IPR017853">
    <property type="entry name" value="GH"/>
</dbReference>
<keyword evidence="4" id="KW-0732">Signal</keyword>
<comment type="similarity">
    <text evidence="2">Belongs to the glycosyl hydrolase 3 family.</text>
</comment>
<dbReference type="Gene3D" id="3.20.20.300">
    <property type="entry name" value="Glycoside hydrolase, family 3, N-terminal domain"/>
    <property type="match status" value="1"/>
</dbReference>
<comment type="catalytic activity">
    <reaction evidence="1">
        <text>Hydrolysis of terminal, non-reducing beta-D-glucosyl residues with release of beta-D-glucose.</text>
        <dbReference type="EC" id="3.2.1.21"/>
    </reaction>
</comment>
<evidence type="ECO:0000256" key="6">
    <source>
        <dbReference type="ARBA" id="ARBA00023295"/>
    </source>
</evidence>
<name>A0ABD5PLI8_9EURY</name>
<evidence type="ECO:0000259" key="7">
    <source>
        <dbReference type="SMART" id="SM01217"/>
    </source>
</evidence>
<keyword evidence="6" id="KW-0326">Glycosidase</keyword>
<dbReference type="Gene3D" id="3.40.50.1700">
    <property type="entry name" value="Glycoside hydrolase family 3 C-terminal domain"/>
    <property type="match status" value="1"/>
</dbReference>
<organism evidence="8 9">
    <name type="scientific">Halosolutus amylolyticus</name>
    <dbReference type="NCBI Taxonomy" id="2932267"/>
    <lineage>
        <taxon>Archaea</taxon>
        <taxon>Methanobacteriati</taxon>
        <taxon>Methanobacteriota</taxon>
        <taxon>Stenosarchaea group</taxon>
        <taxon>Halobacteria</taxon>
        <taxon>Halobacteriales</taxon>
        <taxon>Natrialbaceae</taxon>
        <taxon>Halosolutus</taxon>
    </lineage>
</organism>
<comment type="caution">
    <text evidence="8">The sequence shown here is derived from an EMBL/GenBank/DDBJ whole genome shotgun (WGS) entry which is preliminary data.</text>
</comment>
<dbReference type="Pfam" id="PF14310">
    <property type="entry name" value="Fn3-like"/>
    <property type="match status" value="1"/>
</dbReference>
<dbReference type="InterPro" id="IPR026891">
    <property type="entry name" value="Fn3-like"/>
</dbReference>
<dbReference type="PROSITE" id="PS00775">
    <property type="entry name" value="GLYCOSYL_HYDROL_F3"/>
    <property type="match status" value="1"/>
</dbReference>
<accession>A0ABD5PLI8</accession>
<dbReference type="SUPFAM" id="SSF52279">
    <property type="entry name" value="Beta-D-glucan exohydrolase, C-terminal domain"/>
    <property type="match status" value="1"/>
</dbReference>
<dbReference type="Pfam" id="PF01915">
    <property type="entry name" value="Glyco_hydro_3_C"/>
    <property type="match status" value="1"/>
</dbReference>
<reference evidence="8 9" key="1">
    <citation type="journal article" date="2019" name="Int. J. Syst. Evol. Microbiol.">
        <title>The Global Catalogue of Microorganisms (GCM) 10K type strain sequencing project: providing services to taxonomists for standard genome sequencing and annotation.</title>
        <authorList>
            <consortium name="The Broad Institute Genomics Platform"/>
            <consortium name="The Broad Institute Genome Sequencing Center for Infectious Disease"/>
            <person name="Wu L."/>
            <person name="Ma J."/>
        </authorList>
    </citation>
    <scope>NUCLEOTIDE SEQUENCE [LARGE SCALE GENOMIC DNA]</scope>
    <source>
        <strain evidence="8 9">WLHS5</strain>
    </source>
</reference>
<evidence type="ECO:0000256" key="5">
    <source>
        <dbReference type="ARBA" id="ARBA00022801"/>
    </source>
</evidence>